<dbReference type="SUPFAM" id="SSF82693">
    <property type="entry name" value="Multidrug efflux transporter AcrB pore domain, PN1, PN2, PC1 and PC2 subdomains"/>
    <property type="match status" value="2"/>
</dbReference>
<feature type="transmembrane region" description="Helical" evidence="7">
    <location>
        <begin position="445"/>
        <end position="465"/>
    </location>
</feature>
<keyword evidence="6 7" id="KW-0472">Membrane</keyword>
<dbReference type="EMBL" id="CP003587">
    <property type="protein sequence ID" value="AGY58277.1"/>
    <property type="molecule type" value="Genomic_DNA"/>
</dbReference>
<comment type="subcellular location">
    <subcellularLocation>
        <location evidence="1">Cell membrane</location>
        <topology evidence="1">Multi-pass membrane protein</topology>
    </subcellularLocation>
</comment>
<feature type="transmembrane region" description="Helical" evidence="7">
    <location>
        <begin position="528"/>
        <end position="550"/>
    </location>
</feature>
<dbReference type="InterPro" id="IPR001036">
    <property type="entry name" value="Acrflvin-R"/>
</dbReference>
<feature type="transmembrane region" description="Helical" evidence="7">
    <location>
        <begin position="392"/>
        <end position="410"/>
    </location>
</feature>
<keyword evidence="5 7" id="KW-1133">Transmembrane helix</keyword>
<dbReference type="Pfam" id="PF00873">
    <property type="entry name" value="ACR_tran"/>
    <property type="match status" value="1"/>
</dbReference>
<evidence type="ECO:0000256" key="4">
    <source>
        <dbReference type="ARBA" id="ARBA00022692"/>
    </source>
</evidence>
<gene>
    <name evidence="8" type="ORF">GKIL_2031</name>
</gene>
<evidence type="ECO:0000256" key="2">
    <source>
        <dbReference type="ARBA" id="ARBA00022448"/>
    </source>
</evidence>
<dbReference type="eggNOG" id="COG3696">
    <property type="taxonomic scope" value="Bacteria"/>
</dbReference>
<dbReference type="HOGENOM" id="CLU_002755_1_2_3"/>
<protein>
    <submittedName>
        <fullName evidence="8">Heavy metal efflux pump, CzcA family</fullName>
    </submittedName>
</protein>
<dbReference type="PANTHER" id="PTHR32063:SF12">
    <property type="entry name" value="CATION EFFLUX SYSTEM PROTEIN"/>
    <property type="match status" value="1"/>
</dbReference>
<dbReference type="InterPro" id="IPR027463">
    <property type="entry name" value="AcrB_DN_DC_subdom"/>
</dbReference>
<evidence type="ECO:0000256" key="6">
    <source>
        <dbReference type="ARBA" id="ARBA00023136"/>
    </source>
</evidence>
<proteinExistence type="predicted"/>
<dbReference type="Gene3D" id="3.30.2090.10">
    <property type="entry name" value="Multidrug efflux transporter AcrB TolC docking domain, DN and DC subdomains"/>
    <property type="match status" value="2"/>
</dbReference>
<feature type="transmembrane region" description="Helical" evidence="7">
    <location>
        <begin position="897"/>
        <end position="923"/>
    </location>
</feature>
<feature type="transmembrane region" description="Helical" evidence="7">
    <location>
        <begin position="868"/>
        <end position="890"/>
    </location>
</feature>
<feature type="transmembrane region" description="Helical" evidence="7">
    <location>
        <begin position="477"/>
        <end position="501"/>
    </location>
</feature>
<accession>U5QH28</accession>
<dbReference type="Gene3D" id="3.30.70.1320">
    <property type="entry name" value="Multidrug efflux transporter AcrB pore domain like"/>
    <property type="match status" value="1"/>
</dbReference>
<dbReference type="PATRIC" id="fig|1183438.3.peg.1994"/>
<dbReference type="KEGG" id="glj:GKIL_2031"/>
<dbReference type="GO" id="GO:0005886">
    <property type="term" value="C:plasma membrane"/>
    <property type="evidence" value="ECO:0007669"/>
    <property type="project" value="UniProtKB-SubCell"/>
</dbReference>
<feature type="transmembrane region" description="Helical" evidence="7">
    <location>
        <begin position="366"/>
        <end position="386"/>
    </location>
</feature>
<keyword evidence="2" id="KW-0813">Transport</keyword>
<dbReference type="SUPFAM" id="SSF82714">
    <property type="entry name" value="Multidrug efflux transporter AcrB TolC docking domain, DN and DC subdomains"/>
    <property type="match status" value="2"/>
</dbReference>
<feature type="transmembrane region" description="Helical" evidence="7">
    <location>
        <begin position="929"/>
        <end position="950"/>
    </location>
</feature>
<feature type="transmembrane region" description="Helical" evidence="7">
    <location>
        <begin position="19"/>
        <end position="39"/>
    </location>
</feature>
<keyword evidence="9" id="KW-1185">Reference proteome</keyword>
<evidence type="ECO:0000313" key="8">
    <source>
        <dbReference type="EMBL" id="AGY58277.1"/>
    </source>
</evidence>
<evidence type="ECO:0000256" key="1">
    <source>
        <dbReference type="ARBA" id="ARBA00004651"/>
    </source>
</evidence>
<organism evidence="8 9">
    <name type="scientific">Gloeobacter kilaueensis (strain ATCC BAA-2537 / CCAP 1431/1 / ULC 316 / JS1)</name>
    <dbReference type="NCBI Taxonomy" id="1183438"/>
    <lineage>
        <taxon>Bacteria</taxon>
        <taxon>Bacillati</taxon>
        <taxon>Cyanobacteriota</taxon>
        <taxon>Cyanophyceae</taxon>
        <taxon>Gloeobacterales</taxon>
        <taxon>Gloeobacteraceae</taxon>
        <taxon>Gloeobacter</taxon>
    </lineage>
</organism>
<name>U5QH28_GLOK1</name>
<dbReference type="Gene3D" id="1.20.1640.10">
    <property type="entry name" value="Multidrug efflux transporter AcrB transmembrane domain"/>
    <property type="match status" value="2"/>
</dbReference>
<dbReference type="AlphaFoldDB" id="U5QH28"/>
<evidence type="ECO:0000256" key="3">
    <source>
        <dbReference type="ARBA" id="ARBA00022475"/>
    </source>
</evidence>
<feature type="transmembrane region" description="Helical" evidence="7">
    <location>
        <begin position="340"/>
        <end position="359"/>
    </location>
</feature>
<dbReference type="InterPro" id="IPR004763">
    <property type="entry name" value="CusA-like"/>
</dbReference>
<dbReference type="Proteomes" id="UP000017396">
    <property type="component" value="Chromosome"/>
</dbReference>
<evidence type="ECO:0000313" key="9">
    <source>
        <dbReference type="Proteomes" id="UP000017396"/>
    </source>
</evidence>
<dbReference type="RefSeq" id="WP_023173405.1">
    <property type="nucleotide sequence ID" value="NC_022600.1"/>
</dbReference>
<dbReference type="STRING" id="1183438.GKIL_2031"/>
<keyword evidence="4 7" id="KW-0812">Transmembrane</keyword>
<sequence length="1050" mass="113095">MTTNHPVERLIGFALAKRWLTIVLALAIAIVGGLAWRFLPLEAYPELSDPLVRVITLYPGKGTEEVERAVTVPLEKELNGIPNQTALRSISLYGLSIVTMTFKDGTPTSLARQQVLERIAGADLPEDAQPGLDADVGGSVREIYRYTLQSPYYTPMGLRAIQEWELEKAFRQIPGVIDVISQGGPTKTYQVNVDPERLQAHGVTLQQVYEALTNSNATTGGGFIQKNNQAFIVRELGLLAGQADIAAVVVATPSAGTPVLVRDVAEVTVGPRVRRGQVGLDTKEDVIEGIIWMRSGENPSKVLESLYKKLPEIRSRLPEGVKLVPLYDRLGLINNTLHTVGENVAVGIALVIAVLWLFLFDGRSALITACVIPLSVLVAFIVLSLAGVPANLLSLGAIDFGILVDGAVVMSENIVRRLASEGQQLSMRERLQLLTHSAQEVGRPVLYGIGVIVVTFLPIFTFGGVEGKLFRPLALTMVAALLGAAVAALTLIPVLCAIFLVGKPLVERESPVVHFARRLYIPSLRWSLAHPAPVIGGAVAASVVAALVFLQLGSEFLPHLDEGNIWLRTTIKPGSVTLEHSVAVARKVRNCLLRYPEVVQVLSQEGGPDDGTDPMRFADQEYFVDLKPAREWRSAFHADKNALIVAMRRDLEQIPGVDYYFSQYIQMMLDEALSGVQGSLVAKIAGPDLLKLEELGSRVGRLMRQTPGIVDVIVDPLLGQPQFAVTIDRTQAARYGLNVSDLQALVETAMAGKVATSIIEGERRFDLSVRLAPSYRDSETALARVLIDTPAGTKIPLAQVASLKEVDGATQVWREAGSRLSTIRANVRGRDLAAAVADAQRRVASEIQIPSGYRIIWSGEFQRQQEALAQLAVVLPVTILIILGILYAAFGTIRSAAVVFAVVPLAAIGGVLGLFFTGTYFSISAGVGFIALFGVAVQNGILLVSCVGELQRRGLELQEAVFEGAVARMRPVLMTATVATLGLLPAALSNEIGAQTQKPFAIVIIGGLVSATALTLLVLPTLYRYFAPSPNTAQEQADPLPIEIRETAVK</sequence>
<feature type="transmembrane region" description="Helical" evidence="7">
    <location>
        <begin position="1000"/>
        <end position="1019"/>
    </location>
</feature>
<keyword evidence="3" id="KW-1003">Cell membrane</keyword>
<reference evidence="8 9" key="1">
    <citation type="journal article" date="2013" name="PLoS ONE">
        <title>Cultivation and Complete Genome Sequencing of Gloeobacter kilaueensis sp. nov., from a Lava Cave in Kilauea Caldera, Hawai'i.</title>
        <authorList>
            <person name="Saw J.H."/>
            <person name="Schatz M."/>
            <person name="Brown M.V."/>
            <person name="Kunkel D.D."/>
            <person name="Foster J.S."/>
            <person name="Shick H."/>
            <person name="Christensen S."/>
            <person name="Hou S."/>
            <person name="Wan X."/>
            <person name="Donachie S.P."/>
        </authorList>
    </citation>
    <scope>NUCLEOTIDE SEQUENCE [LARGE SCALE GENOMIC DNA]</scope>
    <source>
        <strain evidence="9">JS</strain>
    </source>
</reference>
<dbReference type="Gene3D" id="3.30.70.1440">
    <property type="entry name" value="Multidrug efflux transporter AcrB pore domain"/>
    <property type="match status" value="1"/>
</dbReference>
<dbReference type="NCBIfam" id="TIGR00914">
    <property type="entry name" value="2A0601"/>
    <property type="match status" value="1"/>
</dbReference>
<dbReference type="PANTHER" id="PTHR32063">
    <property type="match status" value="1"/>
</dbReference>
<dbReference type="GO" id="GO:0042910">
    <property type="term" value="F:xenobiotic transmembrane transporter activity"/>
    <property type="evidence" value="ECO:0007669"/>
    <property type="project" value="TreeGrafter"/>
</dbReference>
<evidence type="ECO:0000256" key="5">
    <source>
        <dbReference type="ARBA" id="ARBA00022989"/>
    </source>
</evidence>
<dbReference type="SUPFAM" id="SSF82866">
    <property type="entry name" value="Multidrug efflux transporter AcrB transmembrane domain"/>
    <property type="match status" value="2"/>
</dbReference>
<dbReference type="Gene3D" id="3.30.70.1430">
    <property type="entry name" value="Multidrug efflux transporter AcrB pore domain"/>
    <property type="match status" value="2"/>
</dbReference>
<dbReference type="PRINTS" id="PR00702">
    <property type="entry name" value="ACRIFLAVINRP"/>
</dbReference>
<dbReference type="GO" id="GO:0008324">
    <property type="term" value="F:monoatomic cation transmembrane transporter activity"/>
    <property type="evidence" value="ECO:0007669"/>
    <property type="project" value="InterPro"/>
</dbReference>
<evidence type="ECO:0000256" key="7">
    <source>
        <dbReference type="SAM" id="Phobius"/>
    </source>
</evidence>